<proteinExistence type="predicted"/>
<protein>
    <submittedName>
        <fullName evidence="1">Uncharacterized protein</fullName>
    </submittedName>
</protein>
<reference evidence="1 2" key="1">
    <citation type="submission" date="2017-07" db="EMBL/GenBank/DDBJ databases">
        <title>Thauera sp. KNDSS-Mac4 genome sequence and assembly.</title>
        <authorList>
            <person name="Mayilraj S."/>
        </authorList>
    </citation>
    <scope>NUCLEOTIDE SEQUENCE [LARGE SCALE GENOMIC DNA]</scope>
    <source>
        <strain evidence="1 2">KNDSS-Mac4</strain>
    </source>
</reference>
<accession>A0A235EX95</accession>
<evidence type="ECO:0000313" key="2">
    <source>
        <dbReference type="Proteomes" id="UP000215181"/>
    </source>
</evidence>
<gene>
    <name evidence="1" type="ORF">CGK74_12055</name>
</gene>
<dbReference type="OrthoDB" id="1415778at2"/>
<dbReference type="Proteomes" id="UP000215181">
    <property type="component" value="Unassembled WGS sequence"/>
</dbReference>
<keyword evidence="2" id="KW-1185">Reference proteome</keyword>
<evidence type="ECO:0000313" key="1">
    <source>
        <dbReference type="EMBL" id="OYD53672.1"/>
    </source>
</evidence>
<comment type="caution">
    <text evidence="1">The sequence shown here is derived from an EMBL/GenBank/DDBJ whole genome shotgun (WGS) entry which is preliminary data.</text>
</comment>
<dbReference type="RefSeq" id="WP_094268716.1">
    <property type="nucleotide sequence ID" value="NZ_NOIH01000013.1"/>
</dbReference>
<dbReference type="AlphaFoldDB" id="A0A235EX95"/>
<organism evidence="1 2">
    <name type="scientific">Thauera propionica</name>
    <dbReference type="NCBI Taxonomy" id="2019431"/>
    <lineage>
        <taxon>Bacteria</taxon>
        <taxon>Pseudomonadati</taxon>
        <taxon>Pseudomonadota</taxon>
        <taxon>Betaproteobacteria</taxon>
        <taxon>Rhodocyclales</taxon>
        <taxon>Zoogloeaceae</taxon>
        <taxon>Thauera</taxon>
    </lineage>
</organism>
<sequence>MSYVPSRRLAYFANKYERRSEIPSGEAFHHAFARYFKANRESLLDITIAATSTQISLDDSPDDVDPLLLRAISDTNPSLAESQLFTLNGDALQGAVNAAKGKYFEYLVADRLNRGEQVGPLLLESGQQAVVAESLTQPGWDLRIQDEHGAVVEYLQLKATDSVGYIRSALDRYPDIQILATSDVAHSGLAFDSGIADEDLRAQVEAGVDAVDESLEEAFLDHFHPLLPLAAMALYEGHRLWVGQQSLDSFKLALARRSQRVVVTQAIGAAVYALDGGLLSIPAAIAGGLVFDRTINQVAMAASFESQQARLLALRLLQQERLLAREGA</sequence>
<dbReference type="EMBL" id="NOIH01000013">
    <property type="protein sequence ID" value="OYD53672.1"/>
    <property type="molecule type" value="Genomic_DNA"/>
</dbReference>
<name>A0A235EX95_9RHOO</name>